<proteinExistence type="predicted"/>
<organism evidence="1 2">
    <name type="scientific">Candidatus Enterovibrio altilux</name>
    <dbReference type="NCBI Taxonomy" id="1927128"/>
    <lineage>
        <taxon>Bacteria</taxon>
        <taxon>Pseudomonadati</taxon>
        <taxon>Pseudomonadota</taxon>
        <taxon>Gammaproteobacteria</taxon>
        <taxon>Vibrionales</taxon>
        <taxon>Vibrionaceae</taxon>
        <taxon>Enterovibrio</taxon>
    </lineage>
</organism>
<keyword evidence="2" id="KW-1185">Reference proteome</keyword>
<protein>
    <submittedName>
        <fullName evidence="1">Uncharacterized protein</fullName>
    </submittedName>
</protein>
<dbReference type="RefSeq" id="WP_190319706.1">
    <property type="nucleotide sequence ID" value="NZ_CP020660.1"/>
</dbReference>
<dbReference type="AlphaFoldDB" id="A0A291B7X7"/>
<dbReference type="EMBL" id="CP020660">
    <property type="protein sequence ID" value="ATF09101.1"/>
    <property type="molecule type" value="Genomic_DNA"/>
</dbReference>
<reference evidence="2" key="1">
    <citation type="submission" date="2017-04" db="EMBL/GenBank/DDBJ databases">
        <title>Genome evolution of the luminous symbionts of deep sea anglerfish.</title>
        <authorList>
            <person name="Hendry T.A."/>
        </authorList>
    </citation>
    <scope>NUCLEOTIDE SEQUENCE [LARGE SCALE GENOMIC DNA]</scope>
</reference>
<evidence type="ECO:0000313" key="1">
    <source>
        <dbReference type="EMBL" id="ATF09101.1"/>
    </source>
</evidence>
<gene>
    <name evidence="1" type="ORF">BTN50_0574</name>
</gene>
<dbReference type="KEGG" id="elux:BTN50_0574"/>
<accession>A0A291B7X7</accession>
<dbReference type="Proteomes" id="UP000218160">
    <property type="component" value="Chromosome 1"/>
</dbReference>
<evidence type="ECO:0000313" key="2">
    <source>
        <dbReference type="Proteomes" id="UP000218160"/>
    </source>
</evidence>
<sequence>MAFNIENKYYIFDEIIIMVFHHIEKRYGIDESLDNPLVVYYFIFTEYSIPNIVKM</sequence>
<name>A0A291B7X7_9GAMM</name>